<dbReference type="SUPFAM" id="SSF56935">
    <property type="entry name" value="Porins"/>
    <property type="match status" value="1"/>
</dbReference>
<evidence type="ECO:0000256" key="2">
    <source>
        <dbReference type="ARBA" id="ARBA00022448"/>
    </source>
</evidence>
<reference evidence="17" key="1">
    <citation type="journal article" date="2019" name="Int. J. Syst. Evol. Microbiol.">
        <title>The Global Catalogue of Microorganisms (GCM) 10K type strain sequencing project: providing services to taxonomists for standard genome sequencing and annotation.</title>
        <authorList>
            <consortium name="The Broad Institute Genomics Platform"/>
            <consortium name="The Broad Institute Genome Sequencing Center for Infectious Disease"/>
            <person name="Wu L."/>
            <person name="Ma J."/>
        </authorList>
    </citation>
    <scope>NUCLEOTIDE SEQUENCE [LARGE SCALE GENOMIC DNA]</scope>
    <source>
        <strain evidence="17">JCM 18720</strain>
    </source>
</reference>
<dbReference type="InterPro" id="IPR000531">
    <property type="entry name" value="Beta-barrel_TonB"/>
</dbReference>
<dbReference type="InterPro" id="IPR036942">
    <property type="entry name" value="Beta-barrel_TonB_sf"/>
</dbReference>
<evidence type="ECO:0000256" key="1">
    <source>
        <dbReference type="ARBA" id="ARBA00004571"/>
    </source>
</evidence>
<dbReference type="Gene3D" id="2.40.170.20">
    <property type="entry name" value="TonB-dependent receptor, beta-barrel domain"/>
    <property type="match status" value="1"/>
</dbReference>
<feature type="signal peptide" evidence="13">
    <location>
        <begin position="1"/>
        <end position="18"/>
    </location>
</feature>
<keyword evidence="9 11" id="KW-0472">Membrane</keyword>
<keyword evidence="16" id="KW-0675">Receptor</keyword>
<evidence type="ECO:0000256" key="4">
    <source>
        <dbReference type="ARBA" id="ARBA00022496"/>
    </source>
</evidence>
<evidence type="ECO:0000256" key="6">
    <source>
        <dbReference type="ARBA" id="ARBA00023004"/>
    </source>
</evidence>
<dbReference type="PROSITE" id="PS52016">
    <property type="entry name" value="TONB_DEPENDENT_REC_3"/>
    <property type="match status" value="1"/>
</dbReference>
<proteinExistence type="inferred from homology"/>
<comment type="subcellular location">
    <subcellularLocation>
        <location evidence="1 11">Cell outer membrane</location>
        <topology evidence="1 11">Multi-pass membrane protein</topology>
    </subcellularLocation>
</comment>
<protein>
    <submittedName>
        <fullName evidence="16">TonB-dependent receptor</fullName>
    </submittedName>
</protein>
<evidence type="ECO:0000256" key="7">
    <source>
        <dbReference type="ARBA" id="ARBA00023065"/>
    </source>
</evidence>
<comment type="similarity">
    <text evidence="11 12">Belongs to the TonB-dependent receptor family.</text>
</comment>
<evidence type="ECO:0000256" key="8">
    <source>
        <dbReference type="ARBA" id="ARBA00023077"/>
    </source>
</evidence>
<sequence length="710" mass="80441">MRRHVLSLATLATLPVMAEAPIETLTVTADLRQSALERLPTSATVLSVDELKDEGAEHLEQALGRIANLNWSGGSSRPRYFQIRGVGEQEEYRGAPNSSVGFIVDNIDLSGIGMAASLYDIAQLEVLRGPQGTRYGANALAGLIYVKSQDPTELFEAGTELSFGEDNQQTYAGYVSGAADEDARWLYRFSVQQHSQDGFRDNLYLGRSDTNQRDELTLRAKWRWQPSEQFQADLAFLHANLDNGYDVWTLDNNGFDTLTDEPGVDSQRTNGASLDLQWAINDRVSLQSITSWANTHGRHAYDGDWANDEYWQGRECPLYDENWNVIGTGPCEYSYFWDKSAKRDTLTQELRLASADAGRIFADTTDWLVGIYFNELQEGNDLDSRYNGWPDQVLKSDYRAKNLALFGQLDLNKGRWDASAGLRLERRQSDYRDDAGEAFSPDENMWGGHLSLGYQLSDSQHGYLRLARGYKAGGFNMGLPEVLKPHAQFDTETLYNLELGLRGRWLEGRLRSDLALFYMDRRDQQVEASLQDPDNPQRFFLYTNNAGSSDSYGLEWELNYQLSTVLELYGSLGLLKARYKSYRVTEADGSETDLSGRELAHAPNFQYALGATYRGEQGLFANLNLNGKDAFYYSDSNDSRSDAYATVNAKIGYEATRWALYLWGRNLTDERYGVRGFYFGNEPDLDWAPKQYVRYGDPRQLGITFNYDFY</sequence>
<evidence type="ECO:0000259" key="14">
    <source>
        <dbReference type="Pfam" id="PF00593"/>
    </source>
</evidence>
<keyword evidence="8 12" id="KW-0798">TonB box</keyword>
<dbReference type="RefSeq" id="WP_345315493.1">
    <property type="nucleotide sequence ID" value="NZ_BAABLF010000005.1"/>
</dbReference>
<name>A0ABP9RVT2_9GAMM</name>
<comment type="caution">
    <text evidence="16">The sequence shown here is derived from an EMBL/GenBank/DDBJ whole genome shotgun (WGS) entry which is preliminary data.</text>
</comment>
<keyword evidence="17" id="KW-1185">Reference proteome</keyword>
<dbReference type="InterPro" id="IPR039426">
    <property type="entry name" value="TonB-dep_rcpt-like"/>
</dbReference>
<evidence type="ECO:0000259" key="15">
    <source>
        <dbReference type="Pfam" id="PF07715"/>
    </source>
</evidence>
<evidence type="ECO:0000256" key="3">
    <source>
        <dbReference type="ARBA" id="ARBA00022452"/>
    </source>
</evidence>
<evidence type="ECO:0000256" key="9">
    <source>
        <dbReference type="ARBA" id="ARBA00023136"/>
    </source>
</evidence>
<feature type="domain" description="TonB-dependent receptor plug" evidence="15">
    <location>
        <begin position="37"/>
        <end position="142"/>
    </location>
</feature>
<gene>
    <name evidence="16" type="ORF">GCM10025772_05260</name>
</gene>
<accession>A0ABP9RVT2</accession>
<dbReference type="Proteomes" id="UP001501600">
    <property type="component" value="Unassembled WGS sequence"/>
</dbReference>
<keyword evidence="7" id="KW-0406">Ion transport</keyword>
<dbReference type="InterPro" id="IPR012910">
    <property type="entry name" value="Plug_dom"/>
</dbReference>
<evidence type="ECO:0000256" key="5">
    <source>
        <dbReference type="ARBA" id="ARBA00022692"/>
    </source>
</evidence>
<dbReference type="EMBL" id="BAABLF010000005">
    <property type="protein sequence ID" value="GAA5187486.1"/>
    <property type="molecule type" value="Genomic_DNA"/>
</dbReference>
<evidence type="ECO:0000256" key="12">
    <source>
        <dbReference type="RuleBase" id="RU003357"/>
    </source>
</evidence>
<feature type="chain" id="PRO_5047437365" evidence="13">
    <location>
        <begin position="19"/>
        <end position="710"/>
    </location>
</feature>
<dbReference type="Pfam" id="PF07715">
    <property type="entry name" value="Plug"/>
    <property type="match status" value="1"/>
</dbReference>
<keyword evidence="13" id="KW-0732">Signal</keyword>
<evidence type="ECO:0000313" key="17">
    <source>
        <dbReference type="Proteomes" id="UP001501600"/>
    </source>
</evidence>
<evidence type="ECO:0000256" key="11">
    <source>
        <dbReference type="PROSITE-ProRule" id="PRU01360"/>
    </source>
</evidence>
<keyword evidence="10 11" id="KW-0998">Cell outer membrane</keyword>
<keyword evidence="4" id="KW-0410">Iron transport</keyword>
<organism evidence="16 17">
    <name type="scientific">Ferrimonas gelatinilytica</name>
    <dbReference type="NCBI Taxonomy" id="1255257"/>
    <lineage>
        <taxon>Bacteria</taxon>
        <taxon>Pseudomonadati</taxon>
        <taxon>Pseudomonadota</taxon>
        <taxon>Gammaproteobacteria</taxon>
        <taxon>Alteromonadales</taxon>
        <taxon>Ferrimonadaceae</taxon>
        <taxon>Ferrimonas</taxon>
    </lineage>
</organism>
<dbReference type="Pfam" id="PF00593">
    <property type="entry name" value="TonB_dep_Rec_b-barrel"/>
    <property type="match status" value="1"/>
</dbReference>
<dbReference type="PANTHER" id="PTHR32552">
    <property type="entry name" value="FERRICHROME IRON RECEPTOR-RELATED"/>
    <property type="match status" value="1"/>
</dbReference>
<feature type="domain" description="TonB-dependent receptor-like beta-barrel" evidence="14">
    <location>
        <begin position="245"/>
        <end position="667"/>
    </location>
</feature>
<evidence type="ECO:0000313" key="16">
    <source>
        <dbReference type="EMBL" id="GAA5187486.1"/>
    </source>
</evidence>
<keyword evidence="5 11" id="KW-0812">Transmembrane</keyword>
<keyword evidence="3 11" id="KW-1134">Transmembrane beta strand</keyword>
<evidence type="ECO:0000256" key="10">
    <source>
        <dbReference type="ARBA" id="ARBA00023237"/>
    </source>
</evidence>
<keyword evidence="2 11" id="KW-0813">Transport</keyword>
<dbReference type="PANTHER" id="PTHR32552:SF81">
    <property type="entry name" value="TONB-DEPENDENT OUTER MEMBRANE RECEPTOR"/>
    <property type="match status" value="1"/>
</dbReference>
<keyword evidence="6" id="KW-0408">Iron</keyword>
<evidence type="ECO:0000256" key="13">
    <source>
        <dbReference type="SAM" id="SignalP"/>
    </source>
</evidence>